<feature type="domain" description="CCDC92/74 N-terminal" evidence="4">
    <location>
        <begin position="165"/>
        <end position="217"/>
    </location>
</feature>
<accession>A0A3M7Q6P3</accession>
<dbReference type="OrthoDB" id="2155209at2759"/>
<dbReference type="STRING" id="10195.A0A3M7Q6P3"/>
<sequence length="519" mass="59085">MLKQTLVQEKLSDLTMAAQTSVKPGSKLDGDIKKSTGDILIPHAAQYARLQLIKTSSSTSSSKFKLKSANYSNESTSANPKINLKPDDDNEETLEYDGVETVNFYSNYHGQSSSNEYTSQGHNNGAFAHENRPTSNKHSKAGSANPQNRNIRIISDSNQYDPNLKLKYLEKSIKFIQQQHTETLNSLHQEIEKLKDENRELHFKLATRKSSSSLNNSLTNSKQSFKQEVDKGKNEVIDDRVLHEKIEKNNFDKVLKNAFKEKNLDKRLEDLKTNFESSKFDDLFARLVDAENKNEYLTNLLTQLQAKRSTNTEYKTNNVNSTNTAINPITKININQIYSIDPLRIKMSEAEEPRAPSLQESEIIIKKLFDIYKQQKQQISNMKVVLKDLMQNENLSNQAMLLTKDLLENSNKLSHYVLDKTNVHKLSVLAPLNNLPKSSNARLNFNPSRYHSQLLTTTGLGYDSIATGSASLTTASSNVNLPSIVHLPPLQTINPVKFPERQRRTQILQKQRLRKEYYH</sequence>
<evidence type="ECO:0000256" key="2">
    <source>
        <dbReference type="SAM" id="Coils"/>
    </source>
</evidence>
<evidence type="ECO:0000313" key="6">
    <source>
        <dbReference type="EMBL" id="RNA07090.1"/>
    </source>
</evidence>
<evidence type="ECO:0000313" key="7">
    <source>
        <dbReference type="Proteomes" id="UP000276133"/>
    </source>
</evidence>
<feature type="coiled-coil region" evidence="2">
    <location>
        <begin position="177"/>
        <end position="235"/>
    </location>
</feature>
<reference evidence="6 7" key="1">
    <citation type="journal article" date="2018" name="Sci. Rep.">
        <title>Genomic signatures of local adaptation to the degree of environmental predictability in rotifers.</title>
        <authorList>
            <person name="Franch-Gras L."/>
            <person name="Hahn C."/>
            <person name="Garcia-Roger E.M."/>
            <person name="Carmona M.J."/>
            <person name="Serra M."/>
            <person name="Gomez A."/>
        </authorList>
    </citation>
    <scope>NUCLEOTIDE SEQUENCE [LARGE SCALE GENOMIC DNA]</scope>
    <source>
        <strain evidence="6">HYR1</strain>
    </source>
</reference>
<protein>
    <submittedName>
        <fullName evidence="6">Coiled-coil domain-containing 74B-like isoform X1</fullName>
    </submittedName>
</protein>
<evidence type="ECO:0000256" key="1">
    <source>
        <dbReference type="ARBA" id="ARBA00023054"/>
    </source>
</evidence>
<dbReference type="InterPro" id="IPR029422">
    <property type="entry name" value="CCDC74_C"/>
</dbReference>
<feature type="region of interest" description="Disordered" evidence="3">
    <location>
        <begin position="63"/>
        <end position="90"/>
    </location>
</feature>
<dbReference type="PANTHER" id="PTHR14882:SF5">
    <property type="entry name" value="COILED-COIL DOMAIN CONTAINING 74A"/>
    <property type="match status" value="1"/>
</dbReference>
<dbReference type="AlphaFoldDB" id="A0A3M7Q6P3"/>
<evidence type="ECO:0000259" key="5">
    <source>
        <dbReference type="Pfam" id="PF14917"/>
    </source>
</evidence>
<keyword evidence="1 2" id="KW-0175">Coiled coil</keyword>
<dbReference type="InterPro" id="IPR040370">
    <property type="entry name" value="CCDC74A/CCDC74B/CCDC92"/>
</dbReference>
<evidence type="ECO:0000256" key="3">
    <source>
        <dbReference type="SAM" id="MobiDB-lite"/>
    </source>
</evidence>
<feature type="compositionally biased region" description="Polar residues" evidence="3">
    <location>
        <begin position="110"/>
        <end position="123"/>
    </location>
</feature>
<name>A0A3M7Q6P3_BRAPC</name>
<gene>
    <name evidence="6" type="ORF">BpHYR1_014323</name>
</gene>
<feature type="compositionally biased region" description="Polar residues" evidence="3">
    <location>
        <begin position="69"/>
        <end position="80"/>
    </location>
</feature>
<feature type="domain" description="Coiled coil protein 74 C-terminal" evidence="5">
    <location>
        <begin position="350"/>
        <end position="438"/>
    </location>
</feature>
<feature type="compositionally biased region" description="Polar residues" evidence="3">
    <location>
        <begin position="142"/>
        <end position="156"/>
    </location>
</feature>
<dbReference type="InterPro" id="IPR039496">
    <property type="entry name" value="CCDC92/74_N"/>
</dbReference>
<keyword evidence="7" id="KW-1185">Reference proteome</keyword>
<feature type="region of interest" description="Disordered" evidence="3">
    <location>
        <begin position="110"/>
        <end position="156"/>
    </location>
</feature>
<dbReference type="EMBL" id="REGN01007157">
    <property type="protein sequence ID" value="RNA07090.1"/>
    <property type="molecule type" value="Genomic_DNA"/>
</dbReference>
<dbReference type="Proteomes" id="UP000276133">
    <property type="component" value="Unassembled WGS sequence"/>
</dbReference>
<organism evidence="6 7">
    <name type="scientific">Brachionus plicatilis</name>
    <name type="common">Marine rotifer</name>
    <name type="synonym">Brachionus muelleri</name>
    <dbReference type="NCBI Taxonomy" id="10195"/>
    <lineage>
        <taxon>Eukaryota</taxon>
        <taxon>Metazoa</taxon>
        <taxon>Spiralia</taxon>
        <taxon>Gnathifera</taxon>
        <taxon>Rotifera</taxon>
        <taxon>Eurotatoria</taxon>
        <taxon>Monogononta</taxon>
        <taxon>Pseudotrocha</taxon>
        <taxon>Ploima</taxon>
        <taxon>Brachionidae</taxon>
        <taxon>Brachionus</taxon>
    </lineage>
</organism>
<comment type="caution">
    <text evidence="6">The sequence shown here is derived from an EMBL/GenBank/DDBJ whole genome shotgun (WGS) entry which is preliminary data.</text>
</comment>
<dbReference type="Pfam" id="PF14916">
    <property type="entry name" value="CCDC92"/>
    <property type="match status" value="1"/>
</dbReference>
<proteinExistence type="predicted"/>
<dbReference type="Pfam" id="PF14917">
    <property type="entry name" value="CCDC74_C"/>
    <property type="match status" value="1"/>
</dbReference>
<evidence type="ECO:0000259" key="4">
    <source>
        <dbReference type="Pfam" id="PF14916"/>
    </source>
</evidence>
<dbReference type="PANTHER" id="PTHR14882">
    <property type="entry name" value="COILED-COIL DOMAIN-CONTAINING 74A"/>
    <property type="match status" value="1"/>
</dbReference>